<dbReference type="AlphaFoldDB" id="Q8KLK0"/>
<name>Q8KLK0_STRTO</name>
<organism evidence="3">
    <name type="scientific">Streptomyces toyocaensis</name>
    <dbReference type="NCBI Taxonomy" id="55952"/>
    <lineage>
        <taxon>Bacteria</taxon>
        <taxon>Bacillati</taxon>
        <taxon>Actinomycetota</taxon>
        <taxon>Actinomycetes</taxon>
        <taxon>Kitasatosporales</taxon>
        <taxon>Streptomycetaceae</taxon>
        <taxon>Streptomyces</taxon>
    </lineage>
</organism>
<evidence type="ECO:0000256" key="1">
    <source>
        <dbReference type="SAM" id="MobiDB-lite"/>
    </source>
</evidence>
<evidence type="ECO:0000259" key="2">
    <source>
        <dbReference type="SMART" id="SM00470"/>
    </source>
</evidence>
<dbReference type="SUPFAM" id="SSF110849">
    <property type="entry name" value="ParB/Sulfiredoxin"/>
    <property type="match status" value="1"/>
</dbReference>
<dbReference type="EMBL" id="U82965">
    <property type="protein sequence ID" value="AAM80553.1"/>
    <property type="molecule type" value="Genomic_DNA"/>
</dbReference>
<feature type="region of interest" description="Disordered" evidence="1">
    <location>
        <begin position="203"/>
        <end position="256"/>
    </location>
</feature>
<dbReference type="SMR" id="Q8KLK0"/>
<reference evidence="3" key="2">
    <citation type="journal article" date="2002" name="Proc. Natl. Acad. Sci. U.S.A.">
        <title>Assembling the glycopeptide antibiotic scaffold: the biosynthesis of A47934 from Streptomyces toyocaensis NRRL15009.</title>
        <authorList>
            <person name="Pootoolal J."/>
            <person name="Thomas M.G."/>
            <person name="Marshall C.G."/>
            <person name="Neu J.M."/>
            <person name="Hubbard B.K."/>
            <person name="Walsh C.T."/>
            <person name="Wright G.D."/>
        </authorList>
    </citation>
    <scope>NUCLEOTIDE SEQUENCE</scope>
    <source>
        <strain evidence="3">NRRL 15009</strain>
    </source>
</reference>
<dbReference type="InterPro" id="IPR036086">
    <property type="entry name" value="ParB/Sulfiredoxin_sf"/>
</dbReference>
<feature type="domain" description="ParB-like N-terminal" evidence="2">
    <location>
        <begin position="19"/>
        <end position="103"/>
    </location>
</feature>
<evidence type="ECO:0000313" key="3">
    <source>
        <dbReference type="EMBL" id="AAM80553.1"/>
    </source>
</evidence>
<feature type="compositionally biased region" description="Basic and acidic residues" evidence="1">
    <location>
        <begin position="205"/>
        <end position="220"/>
    </location>
</feature>
<accession>Q8KLK0</accession>
<reference evidence="3" key="1">
    <citation type="journal article" date="1997" name="Proc. Natl. Acad. Sci. U.S.A.">
        <title>D-Ala-D-Ala ligases from glycopeptide antibiotic-producing organisms are highly homologous to the enterococcal vancomycin-resistance ligases VanA and VanB.</title>
        <authorList>
            <person name="Marshall C.G."/>
            <person name="Broadhead G."/>
            <person name="Leskiw B.K."/>
            <person name="Wright G.D."/>
        </authorList>
    </citation>
    <scope>NUCLEOTIDE SEQUENCE</scope>
    <source>
        <strain evidence="3">NRRL 15009</strain>
    </source>
</reference>
<sequence>MREMALQREQEQIDRQTCVEVEISLLSTVDSPRTSGEDPDHVEALSVAQSPLPPILVHRPTMRVIDGLHRVRAAELRGQDKIAVSFFEGSEADAFVLAVESNTMHGLPLSKADRKRAAARIVTSHPQWSDRMVASVAGIAPGTVADIRRGLPGASAAEESRIGQDGRVRPINAAAGRRNAAKIIAGNPGLSLRQIARMAGISPETARDVRSRLRRGEDPLPGRQSRTSADPGAKLPAPQRSAGDAAVHGRPSGQDHSVVVERLKADPALRLSETGRTLLRLLNLHTIDATEWQRIIDNVPPHCSGIVARLADEYAVMWSELALRLGGRVTETA</sequence>
<proteinExistence type="predicted"/>
<protein>
    <submittedName>
        <fullName evidence="3">StaQ</fullName>
    </submittedName>
</protein>
<dbReference type="SMART" id="SM00470">
    <property type="entry name" value="ParB"/>
    <property type="match status" value="1"/>
</dbReference>
<dbReference type="InterPro" id="IPR003115">
    <property type="entry name" value="ParB_N"/>
</dbReference>